<evidence type="ECO:0000313" key="2">
    <source>
        <dbReference type="Proteomes" id="UP000011864"/>
    </source>
</evidence>
<organism evidence="1 2">
    <name type="scientific">Paraglaciecola psychrophila 170</name>
    <dbReference type="NCBI Taxonomy" id="1129794"/>
    <lineage>
        <taxon>Bacteria</taxon>
        <taxon>Pseudomonadati</taxon>
        <taxon>Pseudomonadota</taxon>
        <taxon>Gammaproteobacteria</taxon>
        <taxon>Alteromonadales</taxon>
        <taxon>Alteromonadaceae</taxon>
        <taxon>Paraglaciecola</taxon>
    </lineage>
</organism>
<gene>
    <name evidence="1" type="ORF">C427_5630</name>
</gene>
<dbReference type="PATRIC" id="fig|1129794.4.peg.5607"/>
<dbReference type="Proteomes" id="UP000011864">
    <property type="component" value="Chromosome"/>
</dbReference>
<sequence length="47" mass="5416">MVVLTNIAIILFYFSVDKIDNVFDLIRNHFGFSAILFFVGFCTIDIL</sequence>
<dbReference type="AlphaFoldDB" id="M4RZR9"/>
<proteinExistence type="predicted"/>
<dbReference type="KEGG" id="gps:C427_5630"/>
<keyword evidence="2" id="KW-1185">Reference proteome</keyword>
<name>M4RZR9_9ALTE</name>
<evidence type="ECO:0000313" key="1">
    <source>
        <dbReference type="EMBL" id="AGH47724.1"/>
    </source>
</evidence>
<reference evidence="1 2" key="1">
    <citation type="journal article" date="2013" name="Genome Announc.">
        <title>Complete Genome Sequence of Glaciecola psychrophila Strain 170T.</title>
        <authorList>
            <person name="Yin J."/>
            <person name="Chen J."/>
            <person name="Liu G."/>
            <person name="Yu Y."/>
            <person name="Song L."/>
            <person name="Wang X."/>
            <person name="Qu X."/>
        </authorList>
    </citation>
    <scope>NUCLEOTIDE SEQUENCE [LARGE SCALE GENOMIC DNA]</scope>
    <source>
        <strain evidence="1 2">170</strain>
    </source>
</reference>
<dbReference type="EMBL" id="CP003837">
    <property type="protein sequence ID" value="AGH47724.1"/>
    <property type="molecule type" value="Genomic_DNA"/>
</dbReference>
<accession>M4RZR9</accession>
<protein>
    <submittedName>
        <fullName evidence="1">Uncharacterized protein</fullName>
    </submittedName>
</protein>
<dbReference type="HOGENOM" id="CLU_3171264_0_0_6"/>